<evidence type="ECO:0000256" key="3">
    <source>
        <dbReference type="ARBA" id="ARBA00022692"/>
    </source>
</evidence>
<feature type="transmembrane region" description="Helical" evidence="6">
    <location>
        <begin position="367"/>
        <end position="390"/>
    </location>
</feature>
<reference evidence="9" key="3">
    <citation type="submission" date="2020-11" db="EMBL/GenBank/DDBJ databases">
        <title>Intraspecies plasmid and genomic variation of Mycobacterium kubicae revealed by the complete genome sequences of two clinical isolates.</title>
        <authorList>
            <person name="Hendrix J.R."/>
            <person name="Epperson L.E."/>
            <person name="Honda J.R."/>
            <person name="Strong M."/>
        </authorList>
    </citation>
    <scope>NUCLEOTIDE SEQUENCE</scope>
    <source>
        <strain evidence="9">JCM 13573</strain>
    </source>
</reference>
<dbReference type="Gene3D" id="1.20.1250.20">
    <property type="entry name" value="MFS general substrate transporter like domains"/>
    <property type="match status" value="2"/>
</dbReference>
<evidence type="ECO:0000313" key="11">
    <source>
        <dbReference type="Proteomes" id="UP000663583"/>
    </source>
</evidence>
<dbReference type="EMBL" id="BLKU01000003">
    <property type="protein sequence ID" value="GFG64806.1"/>
    <property type="molecule type" value="Genomic_DNA"/>
</dbReference>
<reference evidence="8 10" key="1">
    <citation type="journal article" date="2019" name="Emerg. Microbes Infect.">
        <title>Comprehensive subspecies identification of 175 nontuberculous mycobacteria species based on 7547 genomic profiles.</title>
        <authorList>
            <person name="Matsumoto Y."/>
            <person name="Kinjo T."/>
            <person name="Motooka D."/>
            <person name="Nabeya D."/>
            <person name="Jung N."/>
            <person name="Uechi K."/>
            <person name="Horii T."/>
            <person name="Iida T."/>
            <person name="Fujita J."/>
            <person name="Nakamura S."/>
        </authorList>
    </citation>
    <scope>NUCLEOTIDE SEQUENCE [LARGE SCALE GENOMIC DNA]</scope>
    <source>
        <strain evidence="8 10">JCM 13573</strain>
    </source>
</reference>
<dbReference type="PROSITE" id="PS50850">
    <property type="entry name" value="MFS"/>
    <property type="match status" value="1"/>
</dbReference>
<proteinExistence type="predicted"/>
<keyword evidence="10" id="KW-1185">Reference proteome</keyword>
<evidence type="ECO:0000259" key="7">
    <source>
        <dbReference type="PROSITE" id="PS50850"/>
    </source>
</evidence>
<dbReference type="InterPro" id="IPR036259">
    <property type="entry name" value="MFS_trans_sf"/>
</dbReference>
<feature type="transmembrane region" description="Helical" evidence="6">
    <location>
        <begin position="309"/>
        <end position="328"/>
    </location>
</feature>
<keyword evidence="2" id="KW-0813">Transport</keyword>
<dbReference type="PANTHER" id="PTHR23501">
    <property type="entry name" value="MAJOR FACILITATOR SUPERFAMILY"/>
    <property type="match status" value="1"/>
</dbReference>
<organism evidence="9 11">
    <name type="scientific">Mycobacterium kubicae</name>
    <dbReference type="NCBI Taxonomy" id="120959"/>
    <lineage>
        <taxon>Bacteria</taxon>
        <taxon>Bacillati</taxon>
        <taxon>Actinomycetota</taxon>
        <taxon>Actinomycetes</taxon>
        <taxon>Mycobacteriales</taxon>
        <taxon>Mycobacteriaceae</taxon>
        <taxon>Mycobacterium</taxon>
        <taxon>Mycobacterium simiae complex</taxon>
    </lineage>
</organism>
<evidence type="ECO:0000256" key="6">
    <source>
        <dbReference type="SAM" id="Phobius"/>
    </source>
</evidence>
<sequence length="480" mass="48732">MTEAESRTGSWRELLGRYLGTATVLAGGVGLYATNEFLTVSLLPSAIAEIGGARLYAWVVTLYLVGSVVAATTVNTVLLRFGARRSFLLGLLVFASASVICAVAPNMEVLIAGRALQGVAGGLLAGLGYALINSALPKWLWTRASALVSAMWGVATVIGPAAGGLFAQFGLWRWAFGAMAVLPVLMAILVPLALPAGPTERGGPAATVSRPTATGVPVWSLLLVGAAALALSVAQLPRNGMATAGLLSAGLLLVGAAVVVDRRSTAAVLPPSVFGSGPLRWIYLTMAVQMMAVLVDTYVPLFGQRLGHLSPVVAGFLGAALAVGWTVSEIASASLNNPRLVGYVVAVAPLVMAAGLALATLTQRGDAPVGVVVVWALALLIAGTGIGMAWPHLSVQAMESVDDPSESGAAAAAINTVQVISAAIGAGVAGVVVNHAPGGELAAARWMYGVFAVLAAVGFVASAKASRRNRHARTPHTVYG</sequence>
<dbReference type="InterPro" id="IPR011701">
    <property type="entry name" value="MFS"/>
</dbReference>
<comment type="subcellular location">
    <subcellularLocation>
        <location evidence="1">Cell membrane</location>
        <topology evidence="1">Multi-pass membrane protein</topology>
    </subcellularLocation>
</comment>
<feature type="transmembrane region" description="Helical" evidence="6">
    <location>
        <begin position="215"/>
        <end position="234"/>
    </location>
</feature>
<feature type="transmembrane region" description="Helical" evidence="6">
    <location>
        <begin position="445"/>
        <end position="463"/>
    </location>
</feature>
<dbReference type="GO" id="GO:0022857">
    <property type="term" value="F:transmembrane transporter activity"/>
    <property type="evidence" value="ECO:0007669"/>
    <property type="project" value="InterPro"/>
</dbReference>
<evidence type="ECO:0000313" key="8">
    <source>
        <dbReference type="EMBL" id="GFG64806.1"/>
    </source>
</evidence>
<evidence type="ECO:0000256" key="2">
    <source>
        <dbReference type="ARBA" id="ARBA00022448"/>
    </source>
</evidence>
<feature type="transmembrane region" description="Helical" evidence="6">
    <location>
        <begin position="172"/>
        <end position="194"/>
    </location>
</feature>
<feature type="domain" description="Major facilitator superfamily (MFS) profile" evidence="7">
    <location>
        <begin position="21"/>
        <end position="470"/>
    </location>
</feature>
<feature type="transmembrane region" description="Helical" evidence="6">
    <location>
        <begin position="281"/>
        <end position="303"/>
    </location>
</feature>
<feature type="transmembrane region" description="Helical" evidence="6">
    <location>
        <begin position="240"/>
        <end position="260"/>
    </location>
</feature>
<dbReference type="Proteomes" id="UP000465306">
    <property type="component" value="Unassembled WGS sequence"/>
</dbReference>
<dbReference type="KEGG" id="mku:I2456_12105"/>
<dbReference type="AlphaFoldDB" id="A0AAX1JI10"/>
<gene>
    <name evidence="9" type="ORF">I2456_12105</name>
    <name evidence="8" type="ORF">MKUB_22960</name>
</gene>
<dbReference type="SUPFAM" id="SSF103473">
    <property type="entry name" value="MFS general substrate transporter"/>
    <property type="match status" value="1"/>
</dbReference>
<dbReference type="Proteomes" id="UP000663583">
    <property type="component" value="Chromosome"/>
</dbReference>
<feature type="transmembrane region" description="Helical" evidence="6">
    <location>
        <begin position="15"/>
        <end position="35"/>
    </location>
</feature>
<dbReference type="RefSeq" id="WP_085073128.1">
    <property type="nucleotide sequence ID" value="NZ_BLKU01000003.1"/>
</dbReference>
<accession>A0AAX1JI10</accession>
<name>A0AAX1JI10_9MYCO</name>
<dbReference type="InterPro" id="IPR020846">
    <property type="entry name" value="MFS_dom"/>
</dbReference>
<dbReference type="GO" id="GO:0005886">
    <property type="term" value="C:plasma membrane"/>
    <property type="evidence" value="ECO:0007669"/>
    <property type="project" value="UniProtKB-SubCell"/>
</dbReference>
<reference evidence="8" key="2">
    <citation type="submission" date="2020-02" db="EMBL/GenBank/DDBJ databases">
        <authorList>
            <person name="Matsumoto Y."/>
            <person name="Kinjo T."/>
            <person name="Motooka D."/>
            <person name="Nabeya D."/>
            <person name="Jung N."/>
            <person name="Uechi K."/>
            <person name="Horii T."/>
            <person name="Iida T."/>
            <person name="Fujita J."/>
            <person name="Nakamura S."/>
        </authorList>
    </citation>
    <scope>NUCLEOTIDE SEQUENCE</scope>
    <source>
        <strain evidence="8">JCM 13573</strain>
    </source>
</reference>
<feature type="transmembrane region" description="Helical" evidence="6">
    <location>
        <begin position="55"/>
        <end position="79"/>
    </location>
</feature>
<feature type="transmembrane region" description="Helical" evidence="6">
    <location>
        <begin position="340"/>
        <end position="361"/>
    </location>
</feature>
<evidence type="ECO:0000256" key="1">
    <source>
        <dbReference type="ARBA" id="ARBA00004651"/>
    </source>
</evidence>
<feature type="transmembrane region" description="Helical" evidence="6">
    <location>
        <begin position="86"/>
        <end position="105"/>
    </location>
</feature>
<keyword evidence="3 6" id="KW-0812">Transmembrane</keyword>
<dbReference type="PANTHER" id="PTHR23501:SF154">
    <property type="entry name" value="MULTIDRUG-EFFLUX TRANSPORTER RV1634-RELATED"/>
    <property type="match status" value="1"/>
</dbReference>
<keyword evidence="4 6" id="KW-1133">Transmembrane helix</keyword>
<dbReference type="EMBL" id="CP065047">
    <property type="protein sequence ID" value="QPI40109.1"/>
    <property type="molecule type" value="Genomic_DNA"/>
</dbReference>
<feature type="transmembrane region" description="Helical" evidence="6">
    <location>
        <begin position="411"/>
        <end position="433"/>
    </location>
</feature>
<evidence type="ECO:0000256" key="5">
    <source>
        <dbReference type="ARBA" id="ARBA00023136"/>
    </source>
</evidence>
<evidence type="ECO:0000313" key="9">
    <source>
        <dbReference type="EMBL" id="QPI40109.1"/>
    </source>
</evidence>
<evidence type="ECO:0000313" key="10">
    <source>
        <dbReference type="Proteomes" id="UP000465306"/>
    </source>
</evidence>
<feature type="transmembrane region" description="Helical" evidence="6">
    <location>
        <begin position="144"/>
        <end position="166"/>
    </location>
</feature>
<evidence type="ECO:0000256" key="4">
    <source>
        <dbReference type="ARBA" id="ARBA00022989"/>
    </source>
</evidence>
<protein>
    <submittedName>
        <fullName evidence="9">MFS transporter</fullName>
    </submittedName>
</protein>
<dbReference type="Pfam" id="PF07690">
    <property type="entry name" value="MFS_1"/>
    <property type="match status" value="1"/>
</dbReference>
<keyword evidence="5 6" id="KW-0472">Membrane</keyword>
<feature type="transmembrane region" description="Helical" evidence="6">
    <location>
        <begin position="111"/>
        <end position="132"/>
    </location>
</feature>